<dbReference type="PANTHER" id="PTHR38791">
    <property type="entry name" value="ZN(II)2CYS6 TRANSCRIPTION FACTOR (EUROFUNG)-RELATED-RELATED"/>
    <property type="match status" value="1"/>
</dbReference>
<evidence type="ECO:0000256" key="1">
    <source>
        <dbReference type="ARBA" id="ARBA00023242"/>
    </source>
</evidence>
<reference evidence="4" key="1">
    <citation type="journal article" date="2020" name="Stud. Mycol.">
        <title>101 Dothideomycetes genomes: a test case for predicting lifestyles and emergence of pathogens.</title>
        <authorList>
            <person name="Haridas S."/>
            <person name="Albert R."/>
            <person name="Binder M."/>
            <person name="Bloem J."/>
            <person name="Labutti K."/>
            <person name="Salamov A."/>
            <person name="Andreopoulos B."/>
            <person name="Baker S."/>
            <person name="Barry K."/>
            <person name="Bills G."/>
            <person name="Bluhm B."/>
            <person name="Cannon C."/>
            <person name="Castanera R."/>
            <person name="Culley D."/>
            <person name="Daum C."/>
            <person name="Ezra D."/>
            <person name="Gonzalez J."/>
            <person name="Henrissat B."/>
            <person name="Kuo A."/>
            <person name="Liang C."/>
            <person name="Lipzen A."/>
            <person name="Lutzoni F."/>
            <person name="Magnuson J."/>
            <person name="Mondo S."/>
            <person name="Nolan M."/>
            <person name="Ohm R."/>
            <person name="Pangilinan J."/>
            <person name="Park H.-J."/>
            <person name="Ramirez L."/>
            <person name="Alfaro M."/>
            <person name="Sun H."/>
            <person name="Tritt A."/>
            <person name="Yoshinaga Y."/>
            <person name="Zwiers L.-H."/>
            <person name="Turgeon B."/>
            <person name="Goodwin S."/>
            <person name="Spatafora J."/>
            <person name="Crous P."/>
            <person name="Grigoriev I."/>
        </authorList>
    </citation>
    <scope>NUCLEOTIDE SEQUENCE</scope>
    <source>
        <strain evidence="4">HMLAC05119</strain>
    </source>
</reference>
<keyword evidence="5" id="KW-1185">Reference proteome</keyword>
<dbReference type="PROSITE" id="PS50048">
    <property type="entry name" value="ZN2_CY6_FUNGAL_2"/>
    <property type="match status" value="1"/>
</dbReference>
<dbReference type="CDD" id="cd00067">
    <property type="entry name" value="GAL4"/>
    <property type="match status" value="1"/>
</dbReference>
<protein>
    <recommendedName>
        <fullName evidence="3">Zn(2)-C6 fungal-type domain-containing protein</fullName>
    </recommendedName>
</protein>
<feature type="region of interest" description="Disordered" evidence="2">
    <location>
        <begin position="305"/>
        <end position="329"/>
    </location>
</feature>
<dbReference type="InterPro" id="IPR036864">
    <property type="entry name" value="Zn2-C6_fun-type_DNA-bd_sf"/>
</dbReference>
<feature type="domain" description="Zn(2)-C6 fungal-type" evidence="3">
    <location>
        <begin position="35"/>
        <end position="63"/>
    </location>
</feature>
<dbReference type="GO" id="GO:0000981">
    <property type="term" value="F:DNA-binding transcription factor activity, RNA polymerase II-specific"/>
    <property type="evidence" value="ECO:0007669"/>
    <property type="project" value="InterPro"/>
</dbReference>
<evidence type="ECO:0000259" key="3">
    <source>
        <dbReference type="PROSITE" id="PS50048"/>
    </source>
</evidence>
<dbReference type="Proteomes" id="UP000800096">
    <property type="component" value="Unassembled WGS sequence"/>
</dbReference>
<gene>
    <name evidence="4" type="ORF">BDU57DRAFT_509254</name>
</gene>
<proteinExistence type="predicted"/>
<evidence type="ECO:0000313" key="5">
    <source>
        <dbReference type="Proteomes" id="UP000800096"/>
    </source>
</evidence>
<feature type="compositionally biased region" description="Low complexity" evidence="2">
    <location>
        <begin position="305"/>
        <end position="316"/>
    </location>
</feature>
<name>A0A6A5QZG5_AMPQU</name>
<evidence type="ECO:0000256" key="2">
    <source>
        <dbReference type="SAM" id="MobiDB-lite"/>
    </source>
</evidence>
<dbReference type="EMBL" id="ML979132">
    <property type="protein sequence ID" value="KAF1920812.1"/>
    <property type="molecule type" value="Genomic_DNA"/>
</dbReference>
<organism evidence="4 5">
    <name type="scientific">Ampelomyces quisqualis</name>
    <name type="common">Powdery mildew agent</name>
    <dbReference type="NCBI Taxonomy" id="50730"/>
    <lineage>
        <taxon>Eukaryota</taxon>
        <taxon>Fungi</taxon>
        <taxon>Dikarya</taxon>
        <taxon>Ascomycota</taxon>
        <taxon>Pezizomycotina</taxon>
        <taxon>Dothideomycetes</taxon>
        <taxon>Pleosporomycetidae</taxon>
        <taxon>Pleosporales</taxon>
        <taxon>Pleosporineae</taxon>
        <taxon>Phaeosphaeriaceae</taxon>
        <taxon>Ampelomyces</taxon>
    </lineage>
</organism>
<accession>A0A6A5QZG5</accession>
<dbReference type="InterPro" id="IPR001138">
    <property type="entry name" value="Zn2Cys6_DnaBD"/>
</dbReference>
<dbReference type="Pfam" id="PF00172">
    <property type="entry name" value="Zn_clus"/>
    <property type="match status" value="1"/>
</dbReference>
<dbReference type="GO" id="GO:0008270">
    <property type="term" value="F:zinc ion binding"/>
    <property type="evidence" value="ECO:0007669"/>
    <property type="project" value="InterPro"/>
</dbReference>
<dbReference type="OrthoDB" id="5386330at2759"/>
<evidence type="ECO:0000313" key="4">
    <source>
        <dbReference type="EMBL" id="KAF1920812.1"/>
    </source>
</evidence>
<dbReference type="Gene3D" id="4.10.240.10">
    <property type="entry name" value="Zn(2)-C6 fungal-type DNA-binding domain"/>
    <property type="match status" value="1"/>
</dbReference>
<dbReference type="SUPFAM" id="SSF57701">
    <property type="entry name" value="Zn2/Cys6 DNA-binding domain"/>
    <property type="match status" value="1"/>
</dbReference>
<dbReference type="AlphaFoldDB" id="A0A6A5QZG5"/>
<sequence>MDAFWTTTFEQSHHKHNCSNTMNRTNSEESNAPRHCWGCVKRRVVCDRTLPQCTKCLRTGIECPGYAEQKPLQWVQDRKVTSRGSKTKMNPMLHVRRSFASEEHKTRQTSETTRISERARTNNLEASTSKHLIFAPLEHPSPPSLPPIDPSAFAETPLLPAGYSLETSMSLSPVARASKFNTDFERAQMRHEQYDAIVQGLEYNSNTARETLYDTIIQSRDIPMAYNPQQCRFCENAVIASCARSETLRSRPVEFSNSPTPTPIAHLTLYGETSEVVQSAGYNMDNDFDPDSRTNVLLQYPGSFLSSPSSSHQTSSNCTQDSPYMTPHL</sequence>
<dbReference type="InterPro" id="IPR053175">
    <property type="entry name" value="DHMBA_Reg_Transcription_Factor"/>
</dbReference>
<keyword evidence="1" id="KW-0539">Nucleus</keyword>
<dbReference type="PANTHER" id="PTHR38791:SF11">
    <property type="entry name" value="ZN(II)2CYS6 TRANSCRIPTION FACTOR (EUROFUNG)"/>
    <property type="match status" value="1"/>
</dbReference>